<evidence type="ECO:0000259" key="4">
    <source>
        <dbReference type="Pfam" id="PF25989"/>
    </source>
</evidence>
<dbReference type="PANTHER" id="PTHR30469:SF33">
    <property type="entry name" value="SLR1207 PROTEIN"/>
    <property type="match status" value="1"/>
</dbReference>
<gene>
    <name evidence="5" type="ORF">KQI88_02975</name>
</gene>
<evidence type="ECO:0000313" key="5">
    <source>
        <dbReference type="EMBL" id="MBU5675378.1"/>
    </source>
</evidence>
<evidence type="ECO:0000256" key="3">
    <source>
        <dbReference type="SAM" id="Phobius"/>
    </source>
</evidence>
<comment type="similarity">
    <text evidence="1">Belongs to the membrane fusion protein (MFP) (TC 8.A.1) family.</text>
</comment>
<dbReference type="NCBIfam" id="TIGR01730">
    <property type="entry name" value="RND_mfp"/>
    <property type="match status" value="1"/>
</dbReference>
<keyword evidence="3" id="KW-0812">Transmembrane</keyword>
<dbReference type="Proteomes" id="UP000779508">
    <property type="component" value="Unassembled WGS sequence"/>
</dbReference>
<feature type="transmembrane region" description="Helical" evidence="3">
    <location>
        <begin position="7"/>
        <end position="24"/>
    </location>
</feature>
<dbReference type="InterPro" id="IPR058637">
    <property type="entry name" value="YknX-like_C"/>
</dbReference>
<dbReference type="PROSITE" id="PS51257">
    <property type="entry name" value="PROKAR_LIPOPROTEIN"/>
    <property type="match status" value="1"/>
</dbReference>
<dbReference type="Pfam" id="PF25989">
    <property type="entry name" value="YknX_C"/>
    <property type="match status" value="1"/>
</dbReference>
<keyword evidence="3" id="KW-1133">Transmembrane helix</keyword>
<dbReference type="PANTHER" id="PTHR30469">
    <property type="entry name" value="MULTIDRUG RESISTANCE PROTEIN MDTA"/>
    <property type="match status" value="1"/>
</dbReference>
<keyword evidence="3" id="KW-0472">Membrane</keyword>
<dbReference type="RefSeq" id="WP_216414863.1">
    <property type="nucleotide sequence ID" value="NZ_JAHLQK010000001.1"/>
</dbReference>
<dbReference type="EMBL" id="JAHLQK010000001">
    <property type="protein sequence ID" value="MBU5675378.1"/>
    <property type="molecule type" value="Genomic_DNA"/>
</dbReference>
<organism evidence="5 6">
    <name type="scientific">Alkaliphilus flagellatus</name>
    <dbReference type="NCBI Taxonomy" id="2841507"/>
    <lineage>
        <taxon>Bacteria</taxon>
        <taxon>Bacillati</taxon>
        <taxon>Bacillota</taxon>
        <taxon>Clostridia</taxon>
        <taxon>Peptostreptococcales</taxon>
        <taxon>Natronincolaceae</taxon>
        <taxon>Alkaliphilus</taxon>
    </lineage>
</organism>
<keyword evidence="6" id="KW-1185">Reference proteome</keyword>
<protein>
    <submittedName>
        <fullName evidence="5">Efflux RND transporter periplasmic adaptor subunit</fullName>
    </submittedName>
</protein>
<name>A0ABS6FZ84_9FIRM</name>
<reference evidence="5 6" key="1">
    <citation type="submission" date="2021-06" db="EMBL/GenBank/DDBJ databases">
        <authorList>
            <person name="Sun Q."/>
            <person name="Li D."/>
        </authorList>
    </citation>
    <scope>NUCLEOTIDE SEQUENCE [LARGE SCALE GENOMIC DNA]</scope>
    <source>
        <strain evidence="5 6">MSJ-5</strain>
    </source>
</reference>
<dbReference type="InterPro" id="IPR006143">
    <property type="entry name" value="RND_pump_MFP"/>
</dbReference>
<feature type="domain" description="YknX-like C-terminal permuted SH3-like" evidence="4">
    <location>
        <begin position="306"/>
        <end position="367"/>
    </location>
</feature>
<evidence type="ECO:0000313" key="6">
    <source>
        <dbReference type="Proteomes" id="UP000779508"/>
    </source>
</evidence>
<comment type="caution">
    <text evidence="5">The sequence shown here is derived from an EMBL/GenBank/DDBJ whole genome shotgun (WGS) entry which is preliminary data.</text>
</comment>
<proteinExistence type="inferred from homology"/>
<sequence>MEKKMDALLKYTIMLIMINIILSGCQMKVSDNREKEVAVEVMEVKKKSISKNVVLNTYLQPKKNAIILAKTPGLTVTNIGVNIGDAVTEGDFLFELDKSIIRTQIEQSKQAYDLARRNYEEQKNRYEEANDTNEENSLQALEAMYRNKAIGGLQIPSIPQQDKGSILAVAMNQVEQARMAYSAALSQLKEMEYYSPISGYVSQININENQPVLGTQAAMVITNIENLKASVNISKSLFESLKEGQMVMVNVDDTEFNGRISNLSPIPDLSSNLYLLEIEINNKDKKSWVGAFSNILIELDKKDSATVIPKSAILEDSKGKYVFVEQNNRVYRRKVDIGIDDGGDVEVVNGLNEGEKIVIKGQQFVKDRGAVIIVRGEENENL</sequence>
<evidence type="ECO:0000256" key="1">
    <source>
        <dbReference type="ARBA" id="ARBA00009477"/>
    </source>
</evidence>
<accession>A0ABS6FZ84</accession>
<keyword evidence="2" id="KW-0175">Coiled coil</keyword>
<evidence type="ECO:0000256" key="2">
    <source>
        <dbReference type="SAM" id="Coils"/>
    </source>
</evidence>
<feature type="coiled-coil region" evidence="2">
    <location>
        <begin position="105"/>
        <end position="139"/>
    </location>
</feature>